<dbReference type="OrthoDB" id="4156953at2759"/>
<comment type="caution">
    <text evidence="2">The sequence shown here is derived from an EMBL/GenBank/DDBJ whole genome shotgun (WGS) entry which is preliminary data.</text>
</comment>
<proteinExistence type="predicted"/>
<feature type="region of interest" description="Disordered" evidence="1">
    <location>
        <begin position="1"/>
        <end position="21"/>
    </location>
</feature>
<reference evidence="2 3" key="1">
    <citation type="submission" date="2013-03" db="EMBL/GenBank/DDBJ databases">
        <title>The Genome Sequence of Exophiala aquamarina CBS 119918.</title>
        <authorList>
            <consortium name="The Broad Institute Genomics Platform"/>
            <person name="Cuomo C."/>
            <person name="de Hoog S."/>
            <person name="Gorbushina A."/>
            <person name="Walker B."/>
            <person name="Young S.K."/>
            <person name="Zeng Q."/>
            <person name="Gargeya S."/>
            <person name="Fitzgerald M."/>
            <person name="Haas B."/>
            <person name="Abouelleil A."/>
            <person name="Allen A.W."/>
            <person name="Alvarado L."/>
            <person name="Arachchi H.M."/>
            <person name="Berlin A.M."/>
            <person name="Chapman S.B."/>
            <person name="Gainer-Dewar J."/>
            <person name="Goldberg J."/>
            <person name="Griggs A."/>
            <person name="Gujja S."/>
            <person name="Hansen M."/>
            <person name="Howarth C."/>
            <person name="Imamovic A."/>
            <person name="Ireland A."/>
            <person name="Larimer J."/>
            <person name="McCowan C."/>
            <person name="Murphy C."/>
            <person name="Pearson M."/>
            <person name="Poon T.W."/>
            <person name="Priest M."/>
            <person name="Roberts A."/>
            <person name="Saif S."/>
            <person name="Shea T."/>
            <person name="Sisk P."/>
            <person name="Sykes S."/>
            <person name="Wortman J."/>
            <person name="Nusbaum C."/>
            <person name="Birren B."/>
        </authorList>
    </citation>
    <scope>NUCLEOTIDE SEQUENCE [LARGE SCALE GENOMIC DNA]</scope>
    <source>
        <strain evidence="2 3">CBS 119918</strain>
    </source>
</reference>
<gene>
    <name evidence="2" type="ORF">A1O9_00321</name>
</gene>
<dbReference type="VEuPathDB" id="FungiDB:A1O9_00321"/>
<evidence type="ECO:0000313" key="2">
    <source>
        <dbReference type="EMBL" id="KEF62349.1"/>
    </source>
</evidence>
<organism evidence="2 3">
    <name type="scientific">Exophiala aquamarina CBS 119918</name>
    <dbReference type="NCBI Taxonomy" id="1182545"/>
    <lineage>
        <taxon>Eukaryota</taxon>
        <taxon>Fungi</taxon>
        <taxon>Dikarya</taxon>
        <taxon>Ascomycota</taxon>
        <taxon>Pezizomycotina</taxon>
        <taxon>Eurotiomycetes</taxon>
        <taxon>Chaetothyriomycetidae</taxon>
        <taxon>Chaetothyriales</taxon>
        <taxon>Herpotrichiellaceae</taxon>
        <taxon>Exophiala</taxon>
    </lineage>
</organism>
<name>A0A072PQI7_9EURO</name>
<accession>A0A072PQI7</accession>
<protein>
    <recommendedName>
        <fullName evidence="4">Arrestin-like N-terminal domain-containing protein</fullName>
    </recommendedName>
</protein>
<keyword evidence="3" id="KW-1185">Reference proteome</keyword>
<sequence>MIYAKLQISSPAGEENTPSDRRRVSGRLSVFDDSVRQLAFDTVQLCFRGVIASCIGRQTSLEDIITLTDIKSAGDFRSHTVSNPKHSTQAHYVDFFFKLPTHASASAGLSKTLPLTTSIEGSTSVTQSTAMNDRHIVQGECEVSYWIEAQFRCRGQQVGSLHQPVRISGLYPDLHISLWNGQPLTIGATPDLLARWKMQKSPKLSVSIYEPEITIIQDLKTGKRQISIPIAVAMEIHTPPGGTTSIDGRQSLKCSVDTKWQVSDRFSIIPVRAKSRIPLRGEVINRTSTTSTQKSNILFRPLPVYEKTDTSKSKSNQTSYVAASALELSVPDAISQPSLCWNYFARSYTLDLSLTFHGFQGAPKYKVTRNIPITVTTQYENVETQ</sequence>
<feature type="non-terminal residue" evidence="2">
    <location>
        <position position="385"/>
    </location>
</feature>
<evidence type="ECO:0000256" key="1">
    <source>
        <dbReference type="SAM" id="MobiDB-lite"/>
    </source>
</evidence>
<dbReference type="AlphaFoldDB" id="A0A072PQI7"/>
<evidence type="ECO:0000313" key="3">
    <source>
        <dbReference type="Proteomes" id="UP000027920"/>
    </source>
</evidence>
<dbReference type="EMBL" id="AMGV01000001">
    <property type="protein sequence ID" value="KEF62349.1"/>
    <property type="molecule type" value="Genomic_DNA"/>
</dbReference>
<evidence type="ECO:0008006" key="4">
    <source>
        <dbReference type="Google" id="ProtNLM"/>
    </source>
</evidence>
<dbReference type="GeneID" id="25275273"/>
<dbReference type="HOGENOM" id="CLU_618246_0_0_1"/>
<dbReference type="Proteomes" id="UP000027920">
    <property type="component" value="Unassembled WGS sequence"/>
</dbReference>
<dbReference type="RefSeq" id="XP_013264939.1">
    <property type="nucleotide sequence ID" value="XM_013409485.1"/>
</dbReference>